<dbReference type="PATRIC" id="fig|1300344.3.peg.2852"/>
<accession>A0A161I034</accession>
<dbReference type="Proteomes" id="UP000076794">
    <property type="component" value="Chromosome"/>
</dbReference>
<feature type="transmembrane region" description="Helical" evidence="1">
    <location>
        <begin position="27"/>
        <end position="54"/>
    </location>
</feature>
<proteinExistence type="predicted"/>
<dbReference type="AlphaFoldDB" id="A0A161I034"/>
<dbReference type="STRING" id="1300344.I598_2834"/>
<keyword evidence="1" id="KW-0812">Transmembrane</keyword>
<reference evidence="2 3" key="1">
    <citation type="submission" date="2016-01" db="EMBL/GenBank/DDBJ databases">
        <title>Complete genome sequence of a soil Actinobacterium, Isoptericola dokdonensis DS-3.</title>
        <authorList>
            <person name="Kwon S.-K."/>
            <person name="Kim J.F."/>
        </authorList>
    </citation>
    <scope>NUCLEOTIDE SEQUENCE [LARGE SCALE GENOMIC DNA]</scope>
    <source>
        <strain evidence="2 3">DS-3</strain>
    </source>
</reference>
<dbReference type="RefSeq" id="WP_068203486.1">
    <property type="nucleotide sequence ID" value="NZ_CP014209.1"/>
</dbReference>
<feature type="transmembrane region" description="Helical" evidence="1">
    <location>
        <begin position="175"/>
        <end position="194"/>
    </location>
</feature>
<keyword evidence="3" id="KW-1185">Reference proteome</keyword>
<evidence type="ECO:0000256" key="1">
    <source>
        <dbReference type="SAM" id="Phobius"/>
    </source>
</evidence>
<evidence type="ECO:0000313" key="3">
    <source>
        <dbReference type="Proteomes" id="UP000076794"/>
    </source>
</evidence>
<protein>
    <submittedName>
        <fullName evidence="2">Uncharacterized protein</fullName>
    </submittedName>
</protein>
<keyword evidence="1" id="KW-0472">Membrane</keyword>
<gene>
    <name evidence="2" type="ORF">I598_2834</name>
</gene>
<dbReference type="OrthoDB" id="5150148at2"/>
<name>A0A161I034_9MICO</name>
<dbReference type="EMBL" id="CP014209">
    <property type="protein sequence ID" value="ANC32353.1"/>
    <property type="molecule type" value="Genomic_DNA"/>
</dbReference>
<evidence type="ECO:0000313" key="2">
    <source>
        <dbReference type="EMBL" id="ANC32353.1"/>
    </source>
</evidence>
<keyword evidence="1" id="KW-1133">Transmembrane helix</keyword>
<dbReference type="KEGG" id="ido:I598_2834"/>
<feature type="transmembrane region" description="Helical" evidence="1">
    <location>
        <begin position="74"/>
        <end position="104"/>
    </location>
</feature>
<organism evidence="2 3">
    <name type="scientific">Isoptericola dokdonensis DS-3</name>
    <dbReference type="NCBI Taxonomy" id="1300344"/>
    <lineage>
        <taxon>Bacteria</taxon>
        <taxon>Bacillati</taxon>
        <taxon>Actinomycetota</taxon>
        <taxon>Actinomycetes</taxon>
        <taxon>Micrococcales</taxon>
        <taxon>Promicromonosporaceae</taxon>
        <taxon>Isoptericola</taxon>
    </lineage>
</organism>
<sequence length="266" mass="27948">MTHPVPGPVDAEPPLPVSRRVLRPVGYLLVGLVWTVLALVVLALGPGVLVWIALDGTMTVGGIVDGLAAEPGELVAFLLCVPLIVLIWGPGVLGVLTAATWPLAALSFLYVGRSFDPRYATGPLSGTRYVGAGRATGLPTLFGVALSLQPVHATRATDLLMRWYVTGWQPRAGQLVAMLPAGAAWLLALVGLAQDLPAPARVLLLAAAACLAAWSTVLARRAWRRRFDDAATGAGDVPVTALDARERQARLAAARARRDARGRTGR</sequence>
<feature type="transmembrane region" description="Helical" evidence="1">
    <location>
        <begin position="200"/>
        <end position="219"/>
    </location>
</feature>